<keyword evidence="4" id="KW-0507">mRNA processing</keyword>
<keyword evidence="13" id="KW-1185">Reference proteome</keyword>
<evidence type="ECO:0000256" key="4">
    <source>
        <dbReference type="ARBA" id="ARBA00022664"/>
    </source>
</evidence>
<keyword evidence="5" id="KW-0819">tRNA processing</keyword>
<dbReference type="GO" id="GO:0006397">
    <property type="term" value="P:mRNA processing"/>
    <property type="evidence" value="ECO:0007669"/>
    <property type="project" value="UniProtKB-KW"/>
</dbReference>
<evidence type="ECO:0000256" key="10">
    <source>
        <dbReference type="SAM" id="MobiDB-lite"/>
    </source>
</evidence>
<gene>
    <name evidence="12" type="ORF">Micbo1qcDRAFT_233140</name>
</gene>
<dbReference type="AlphaFoldDB" id="A0A136J3A5"/>
<dbReference type="InterPro" id="IPR018517">
    <property type="entry name" value="tRNA_hU_synthase_CS"/>
</dbReference>
<comment type="catalytic activity">
    <reaction evidence="9">
        <text>a 5,6-dihydrouridine in mRNA + NADP(+) = a uridine in mRNA + NADPH + H(+)</text>
        <dbReference type="Rhea" id="RHEA:69855"/>
        <dbReference type="Rhea" id="RHEA-COMP:14658"/>
        <dbReference type="Rhea" id="RHEA-COMP:17789"/>
        <dbReference type="ChEBI" id="CHEBI:15378"/>
        <dbReference type="ChEBI" id="CHEBI:57783"/>
        <dbReference type="ChEBI" id="CHEBI:58349"/>
        <dbReference type="ChEBI" id="CHEBI:65315"/>
        <dbReference type="ChEBI" id="CHEBI:74443"/>
    </reaction>
    <physiologicalReaction direction="right-to-left" evidence="9">
        <dbReference type="Rhea" id="RHEA:69857"/>
    </physiologicalReaction>
</comment>
<dbReference type="CDD" id="cd02801">
    <property type="entry name" value="DUS_like_FMN"/>
    <property type="match status" value="1"/>
</dbReference>
<dbReference type="GO" id="GO:0050660">
    <property type="term" value="F:flavin adenine dinucleotide binding"/>
    <property type="evidence" value="ECO:0007669"/>
    <property type="project" value="InterPro"/>
</dbReference>
<dbReference type="InterPro" id="IPR035587">
    <property type="entry name" value="DUS-like_FMN-bd"/>
</dbReference>
<evidence type="ECO:0000256" key="6">
    <source>
        <dbReference type="ARBA" id="ARBA00023002"/>
    </source>
</evidence>
<protein>
    <recommendedName>
        <fullName evidence="11">DUS-like FMN-binding domain-containing protein</fullName>
    </recommendedName>
</protein>
<reference evidence="13" key="1">
    <citation type="submission" date="2016-02" db="EMBL/GenBank/DDBJ databases">
        <title>Draft genome sequence of Microdochium bolleyi, a fungal endophyte of beachgrass.</title>
        <authorList>
            <consortium name="DOE Joint Genome Institute"/>
            <person name="David A.S."/>
            <person name="May G."/>
            <person name="Haridas S."/>
            <person name="Lim J."/>
            <person name="Wang M."/>
            <person name="Labutti K."/>
            <person name="Lipzen A."/>
            <person name="Barry K."/>
            <person name="Grigoriev I.V."/>
        </authorList>
    </citation>
    <scope>NUCLEOTIDE SEQUENCE [LARGE SCALE GENOMIC DNA]</scope>
    <source>
        <strain evidence="13">J235TASD1</strain>
    </source>
</reference>
<dbReference type="PANTHER" id="PTHR11082:SF31">
    <property type="entry name" value="TRNA-DIHYDROURIDINE(20A_20B) SYNTHASE [NAD(P)+]-LIKE"/>
    <property type="match status" value="1"/>
</dbReference>
<evidence type="ECO:0000256" key="1">
    <source>
        <dbReference type="ARBA" id="ARBA00001917"/>
    </source>
</evidence>
<comment type="cofactor">
    <cofactor evidence="1">
        <name>FMN</name>
        <dbReference type="ChEBI" id="CHEBI:58210"/>
    </cofactor>
</comment>
<evidence type="ECO:0000256" key="3">
    <source>
        <dbReference type="ARBA" id="ARBA00022643"/>
    </source>
</evidence>
<feature type="region of interest" description="Disordered" evidence="10">
    <location>
        <begin position="282"/>
        <end position="324"/>
    </location>
</feature>
<dbReference type="Gene3D" id="3.20.20.70">
    <property type="entry name" value="Aldolase class I"/>
    <property type="match status" value="1"/>
</dbReference>
<dbReference type="InParanoid" id="A0A136J3A5"/>
<evidence type="ECO:0000313" key="12">
    <source>
        <dbReference type="EMBL" id="KXJ91728.1"/>
    </source>
</evidence>
<sequence>MYLEAEDEALSPTLHPLKLFDHARSQKRYLYACAPMVRYSKLAFRQVVHHYNTDLCWTPMILAKEFNRSSVARDSDFTTALPSFPSSQQQQQQPPTVVQFGANVPLELARASSLVAPYASGVDLNCGCPQSWACAETLGAALMEERGLVRDMLVETRARLRSDGWAVDLGRRGGNNQDDALEEATKASPKGRSVSVKIRVHADVRKTVDFIETVLGDNKGSQARNVDWLTIHPRTRRTPSSTPISVEKLALLTDMFGDRVPILVSGDVFTLRHLPYTSHLLAPQPTLTSRPDRGGDIDEVEDEQDSNTATPQLTATATSSSSATAGVDLSDAAQKAAALPNIPKLRGLMAARALLANPALFAGHETCPWEAVDVFMSSVARAPLPLKLAVHHITEMCGPGYGPDKRSLLSRKERAYLCELGNWVDVIDFLDEVRKEHGGIRRLDPL</sequence>
<dbReference type="SUPFAM" id="SSF51395">
    <property type="entry name" value="FMN-linked oxidoreductases"/>
    <property type="match status" value="1"/>
</dbReference>
<dbReference type="OrthoDB" id="9977870at2759"/>
<accession>A0A136J3A5</accession>
<evidence type="ECO:0000259" key="11">
    <source>
        <dbReference type="Pfam" id="PF01207"/>
    </source>
</evidence>
<evidence type="ECO:0000313" key="13">
    <source>
        <dbReference type="Proteomes" id="UP000070501"/>
    </source>
</evidence>
<keyword evidence="2" id="KW-0285">Flavoprotein</keyword>
<evidence type="ECO:0000256" key="8">
    <source>
        <dbReference type="ARBA" id="ARBA00048342"/>
    </source>
</evidence>
<evidence type="ECO:0000256" key="7">
    <source>
        <dbReference type="ARBA" id="ARBA00045934"/>
    </source>
</evidence>
<feature type="domain" description="DUS-like FMN-binding" evidence="11">
    <location>
        <begin position="33"/>
        <end position="157"/>
    </location>
</feature>
<dbReference type="PROSITE" id="PS01136">
    <property type="entry name" value="UPF0034"/>
    <property type="match status" value="1"/>
</dbReference>
<comment type="function">
    <text evidence="7">Catalyzes the synthesis of dihydrouridine, a modified base found in the D-loop of most tRNAs. Specifically modifies U47 in cytoplasmic tRNAs. Catalyzes the synthesis of dihydrouridine in some mRNAs, thereby affecting their translation.</text>
</comment>
<dbReference type="FunCoup" id="A0A136J3A5">
    <property type="interactions" value="141"/>
</dbReference>
<dbReference type="Pfam" id="PF01207">
    <property type="entry name" value="Dus"/>
    <property type="match status" value="2"/>
</dbReference>
<keyword evidence="3" id="KW-0288">FMN</keyword>
<dbReference type="EMBL" id="KQ964249">
    <property type="protein sequence ID" value="KXJ91728.1"/>
    <property type="molecule type" value="Genomic_DNA"/>
</dbReference>
<evidence type="ECO:0000256" key="5">
    <source>
        <dbReference type="ARBA" id="ARBA00022694"/>
    </source>
</evidence>
<evidence type="ECO:0000256" key="9">
    <source>
        <dbReference type="ARBA" id="ARBA00049447"/>
    </source>
</evidence>
<feature type="domain" description="DUS-like FMN-binding" evidence="11">
    <location>
        <begin position="185"/>
        <end position="273"/>
    </location>
</feature>
<dbReference type="PANTHER" id="PTHR11082">
    <property type="entry name" value="TRNA-DIHYDROURIDINE SYNTHASE"/>
    <property type="match status" value="1"/>
</dbReference>
<keyword evidence="6" id="KW-0560">Oxidoreductase</keyword>
<organism evidence="12 13">
    <name type="scientific">Microdochium bolleyi</name>
    <dbReference type="NCBI Taxonomy" id="196109"/>
    <lineage>
        <taxon>Eukaryota</taxon>
        <taxon>Fungi</taxon>
        <taxon>Dikarya</taxon>
        <taxon>Ascomycota</taxon>
        <taxon>Pezizomycotina</taxon>
        <taxon>Sordariomycetes</taxon>
        <taxon>Xylariomycetidae</taxon>
        <taxon>Xylariales</taxon>
        <taxon>Microdochiaceae</taxon>
        <taxon>Microdochium</taxon>
    </lineage>
</organism>
<comment type="catalytic activity">
    <reaction evidence="8">
        <text>a 5,6-dihydrouridine in mRNA + NAD(+) = a uridine in mRNA + NADH + H(+)</text>
        <dbReference type="Rhea" id="RHEA:69851"/>
        <dbReference type="Rhea" id="RHEA-COMP:14658"/>
        <dbReference type="Rhea" id="RHEA-COMP:17789"/>
        <dbReference type="ChEBI" id="CHEBI:15378"/>
        <dbReference type="ChEBI" id="CHEBI:57540"/>
        <dbReference type="ChEBI" id="CHEBI:57945"/>
        <dbReference type="ChEBI" id="CHEBI:65315"/>
        <dbReference type="ChEBI" id="CHEBI:74443"/>
    </reaction>
    <physiologicalReaction direction="right-to-left" evidence="8">
        <dbReference type="Rhea" id="RHEA:69853"/>
    </physiologicalReaction>
</comment>
<name>A0A136J3A5_9PEZI</name>
<dbReference type="STRING" id="196109.A0A136J3A5"/>
<dbReference type="InterPro" id="IPR013785">
    <property type="entry name" value="Aldolase_TIM"/>
</dbReference>
<dbReference type="Proteomes" id="UP000070501">
    <property type="component" value="Unassembled WGS sequence"/>
</dbReference>
<proteinExistence type="predicted"/>
<evidence type="ECO:0000256" key="2">
    <source>
        <dbReference type="ARBA" id="ARBA00022630"/>
    </source>
</evidence>
<feature type="compositionally biased region" description="Low complexity" evidence="10">
    <location>
        <begin position="314"/>
        <end position="324"/>
    </location>
</feature>
<dbReference type="GO" id="GO:0017150">
    <property type="term" value="F:tRNA dihydrouridine synthase activity"/>
    <property type="evidence" value="ECO:0007669"/>
    <property type="project" value="InterPro"/>
</dbReference>